<evidence type="ECO:0000313" key="1">
    <source>
        <dbReference type="EMBL" id="MFD1675327.1"/>
    </source>
</evidence>
<comment type="caution">
    <text evidence="1">The sequence shown here is derived from an EMBL/GenBank/DDBJ whole genome shotgun (WGS) entry which is preliminary data.</text>
</comment>
<name>A0ABW4JG82_9BACL</name>
<dbReference type="Proteomes" id="UP001597079">
    <property type="component" value="Unassembled WGS sequence"/>
</dbReference>
<dbReference type="EMBL" id="JBHUCX010000028">
    <property type="protein sequence ID" value="MFD1675327.1"/>
    <property type="molecule type" value="Genomic_DNA"/>
</dbReference>
<reference evidence="2" key="1">
    <citation type="journal article" date="2019" name="Int. J. Syst. Evol. Microbiol.">
        <title>The Global Catalogue of Microorganisms (GCM) 10K type strain sequencing project: providing services to taxonomists for standard genome sequencing and annotation.</title>
        <authorList>
            <consortium name="The Broad Institute Genomics Platform"/>
            <consortium name="The Broad Institute Genome Sequencing Center for Infectious Disease"/>
            <person name="Wu L."/>
            <person name="Ma J."/>
        </authorList>
    </citation>
    <scope>NUCLEOTIDE SEQUENCE [LARGE SCALE GENOMIC DNA]</scope>
    <source>
        <strain evidence="2">CGMCC 1.12286</strain>
    </source>
</reference>
<organism evidence="1 2">
    <name type="scientific">Alicyclobacillus fodiniaquatilis</name>
    <dbReference type="NCBI Taxonomy" id="1661150"/>
    <lineage>
        <taxon>Bacteria</taxon>
        <taxon>Bacillati</taxon>
        <taxon>Bacillota</taxon>
        <taxon>Bacilli</taxon>
        <taxon>Bacillales</taxon>
        <taxon>Alicyclobacillaceae</taxon>
        <taxon>Alicyclobacillus</taxon>
    </lineage>
</organism>
<sequence length="103" mass="11579">MNASGIDNGHTVQFEFEAFIQSDYQGKQSEDTPTLRGYIVYNDKRKDFGYGSFGTSDSYTIDYDVLNKIKTDHHAFMQDIIASGGFTINGQWHPVNDAGELQT</sequence>
<dbReference type="RefSeq" id="WP_377943201.1">
    <property type="nucleotide sequence ID" value="NZ_JBHUCX010000028.1"/>
</dbReference>
<evidence type="ECO:0000313" key="2">
    <source>
        <dbReference type="Proteomes" id="UP001597079"/>
    </source>
</evidence>
<gene>
    <name evidence="1" type="ORF">ACFSB2_11535</name>
</gene>
<accession>A0ABW4JG82</accession>
<proteinExistence type="predicted"/>
<protein>
    <submittedName>
        <fullName evidence="1">Uncharacterized protein</fullName>
    </submittedName>
</protein>
<keyword evidence="2" id="KW-1185">Reference proteome</keyword>